<keyword evidence="6 8" id="KW-0503">Monooxygenase</keyword>
<evidence type="ECO:0000256" key="4">
    <source>
        <dbReference type="ARBA" id="ARBA00022827"/>
    </source>
</evidence>
<dbReference type="AlphaFoldDB" id="A0A0V1MUL3"/>
<evidence type="ECO:0000256" key="1">
    <source>
        <dbReference type="ARBA" id="ARBA00001974"/>
    </source>
</evidence>
<evidence type="ECO:0000256" key="6">
    <source>
        <dbReference type="ARBA" id="ARBA00023033"/>
    </source>
</evidence>
<proteinExistence type="inferred from homology"/>
<evidence type="ECO:0000259" key="7">
    <source>
        <dbReference type="Pfam" id="PF01494"/>
    </source>
</evidence>
<dbReference type="InterPro" id="IPR018168">
    <property type="entry name" value="Ubi_Hdrlase_CS"/>
</dbReference>
<keyword evidence="3" id="KW-0285">Flavoprotein</keyword>
<dbReference type="OrthoDB" id="683240at2759"/>
<dbReference type="STRING" id="268474.A0A0V1MUL3"/>
<sequence>MTICQFFANRSRLWFSKINKYCTSRKDYDVVIIGGGMVGQAMACCIGTNPVLKALSVLLVDVGKPVQYEMSKQYSNRVCAISPRSVSLFEKMDCWSEMKNNRVQPVLRMIVWEDCSNAHVTFENPTSDSEKPLAYIIENDLMLSSFSKRIFSSSNITFQSETTVKSVKLADSLSDLVTVHFGDSSTVTAKLLIAADGSNSRIRSAMGVRTLQWNYDQKSIIANLKLIYSNPEDSCTAWQRFISTGPLAVLPLSNDQASLSWSSDDEFADKLMDMSETEFVDSLNRALCDQSSQNVVTNSTLDLMDTFFENVCNVKNRLSAVVPPTVVGVEKRVAIPLSLVQPAHYVDHRVALIGDSAHRIHPLAGQGVNLGYADVEELANVIENAMMAGCDIGSMLHLREYETRRQREVIPIAFGCDALKKLYSYKFSPIILARSLAYFYQHCQPTTNFNLMNVKIFGVGTLTSFSKPNYQKTYFEIFLSDSDWLILNWSVGHRLCKFVAQSYHWSDVDLKMRLKMGGCLDPWSNEVGVGCEKYPLKTTSDEILKFKASSAAGISLFNCCQLTTVLIITKISHNLKAFIYYTTIFPVNLHDHRPIIDQQCRPQKLRGRHCASLYARMSDAFAPVCHRDVDHDSCKNCFLHKAKFIHQTVDPKYCIRSKEVCHFASTTTTIRIKIISSLCGFNVSSCAFLSPKILYCHIGCEMHSHIRMYYVCVERNNRRWEAWVIGSEPKERLILCYCCTSEIDHYPTSVDELNACGDDVLHKRVFHFYPPNRLSEGRAMRSRAD</sequence>
<evidence type="ECO:0000313" key="8">
    <source>
        <dbReference type="EMBL" id="KRZ75473.1"/>
    </source>
</evidence>
<dbReference type="EMBL" id="JYDO01000038">
    <property type="protein sequence ID" value="KRZ75473.1"/>
    <property type="molecule type" value="Genomic_DNA"/>
</dbReference>
<feature type="domain" description="FAD-binding" evidence="7">
    <location>
        <begin position="27"/>
        <end position="293"/>
    </location>
</feature>
<dbReference type="InterPro" id="IPR051205">
    <property type="entry name" value="UbiH/COQ6_monooxygenase"/>
</dbReference>
<dbReference type="PANTHER" id="PTHR43876:SF7">
    <property type="entry name" value="UBIQUINONE BIOSYNTHESIS MONOOXYGENASE COQ6, MITOCHONDRIAL"/>
    <property type="match status" value="1"/>
</dbReference>
<name>A0A0V1MUL3_9BILA</name>
<dbReference type="PRINTS" id="PR00420">
    <property type="entry name" value="RNGMNOXGNASE"/>
</dbReference>
<dbReference type="PROSITE" id="PS01304">
    <property type="entry name" value="UBIH"/>
    <property type="match status" value="1"/>
</dbReference>
<keyword evidence="5" id="KW-0560">Oxidoreductase</keyword>
<gene>
    <name evidence="8" type="primary">coq6</name>
    <name evidence="8" type="ORF">T10_11505</name>
</gene>
<dbReference type="PANTHER" id="PTHR43876">
    <property type="entry name" value="UBIQUINONE BIOSYNTHESIS MONOOXYGENASE COQ6, MITOCHONDRIAL"/>
    <property type="match status" value="1"/>
</dbReference>
<comment type="caution">
    <text evidence="8">The sequence shown here is derived from an EMBL/GenBank/DDBJ whole genome shotgun (WGS) entry which is preliminary data.</text>
</comment>
<organism evidence="8 9">
    <name type="scientific">Trichinella papuae</name>
    <dbReference type="NCBI Taxonomy" id="268474"/>
    <lineage>
        <taxon>Eukaryota</taxon>
        <taxon>Metazoa</taxon>
        <taxon>Ecdysozoa</taxon>
        <taxon>Nematoda</taxon>
        <taxon>Enoplea</taxon>
        <taxon>Dorylaimia</taxon>
        <taxon>Trichinellida</taxon>
        <taxon>Trichinellidae</taxon>
        <taxon>Trichinella</taxon>
    </lineage>
</organism>
<dbReference type="GO" id="GO:0016705">
    <property type="term" value="F:oxidoreductase activity, acting on paired donors, with incorporation or reduction of molecular oxygen"/>
    <property type="evidence" value="ECO:0007669"/>
    <property type="project" value="InterPro"/>
</dbReference>
<dbReference type="Proteomes" id="UP000054843">
    <property type="component" value="Unassembled WGS sequence"/>
</dbReference>
<dbReference type="NCBIfam" id="TIGR01988">
    <property type="entry name" value="Ubi-OHases"/>
    <property type="match status" value="1"/>
</dbReference>
<evidence type="ECO:0000256" key="5">
    <source>
        <dbReference type="ARBA" id="ARBA00023002"/>
    </source>
</evidence>
<dbReference type="GO" id="GO:0005739">
    <property type="term" value="C:mitochondrion"/>
    <property type="evidence" value="ECO:0007669"/>
    <property type="project" value="TreeGrafter"/>
</dbReference>
<feature type="domain" description="FAD-binding" evidence="7">
    <location>
        <begin position="335"/>
        <end position="383"/>
    </location>
</feature>
<dbReference type="SUPFAM" id="SSF51905">
    <property type="entry name" value="FAD/NAD(P)-binding domain"/>
    <property type="match status" value="1"/>
</dbReference>
<accession>A0A0V1MUL3</accession>
<comment type="cofactor">
    <cofactor evidence="1">
        <name>FAD</name>
        <dbReference type="ChEBI" id="CHEBI:57692"/>
    </cofactor>
</comment>
<dbReference type="InterPro" id="IPR002938">
    <property type="entry name" value="FAD-bd"/>
</dbReference>
<evidence type="ECO:0000256" key="3">
    <source>
        <dbReference type="ARBA" id="ARBA00022630"/>
    </source>
</evidence>
<keyword evidence="9" id="KW-1185">Reference proteome</keyword>
<comment type="similarity">
    <text evidence="2">Belongs to the UbiH/COQ6 family.</text>
</comment>
<dbReference type="InterPro" id="IPR036188">
    <property type="entry name" value="FAD/NAD-bd_sf"/>
</dbReference>
<evidence type="ECO:0000256" key="2">
    <source>
        <dbReference type="ARBA" id="ARBA00005349"/>
    </source>
</evidence>
<dbReference type="GO" id="GO:0004497">
    <property type="term" value="F:monooxygenase activity"/>
    <property type="evidence" value="ECO:0007669"/>
    <property type="project" value="UniProtKB-KW"/>
</dbReference>
<keyword evidence="8" id="KW-0830">Ubiquinone</keyword>
<keyword evidence="4" id="KW-0274">FAD</keyword>
<evidence type="ECO:0000313" key="9">
    <source>
        <dbReference type="Proteomes" id="UP000054843"/>
    </source>
</evidence>
<dbReference type="GO" id="GO:0071949">
    <property type="term" value="F:FAD binding"/>
    <property type="evidence" value="ECO:0007669"/>
    <property type="project" value="InterPro"/>
</dbReference>
<dbReference type="Pfam" id="PF01494">
    <property type="entry name" value="FAD_binding_3"/>
    <property type="match status" value="2"/>
</dbReference>
<dbReference type="InterPro" id="IPR010971">
    <property type="entry name" value="UbiH/COQ6"/>
</dbReference>
<dbReference type="GO" id="GO:0006744">
    <property type="term" value="P:ubiquinone biosynthetic process"/>
    <property type="evidence" value="ECO:0007669"/>
    <property type="project" value="InterPro"/>
</dbReference>
<protein>
    <submittedName>
        <fullName evidence="8">Ubiquinone biosynthesis monooxygenase COQ6</fullName>
    </submittedName>
</protein>
<reference evidence="8 9" key="1">
    <citation type="submission" date="2015-01" db="EMBL/GenBank/DDBJ databases">
        <title>Evolution of Trichinella species and genotypes.</title>
        <authorList>
            <person name="Korhonen P.K."/>
            <person name="Edoardo P."/>
            <person name="Giuseppe L.R."/>
            <person name="Gasser R.B."/>
        </authorList>
    </citation>
    <scope>NUCLEOTIDE SEQUENCE [LARGE SCALE GENOMIC DNA]</scope>
    <source>
        <strain evidence="8">ISS1980</strain>
    </source>
</reference>
<dbReference type="Gene3D" id="3.50.50.60">
    <property type="entry name" value="FAD/NAD(P)-binding domain"/>
    <property type="match status" value="2"/>
</dbReference>